<evidence type="ECO:0000256" key="1">
    <source>
        <dbReference type="ARBA" id="ARBA00022737"/>
    </source>
</evidence>
<dbReference type="Pfam" id="PF00076">
    <property type="entry name" value="RRM_1"/>
    <property type="match status" value="1"/>
</dbReference>
<evidence type="ECO:0000256" key="2">
    <source>
        <dbReference type="ARBA" id="ARBA00022884"/>
    </source>
</evidence>
<name>A0A0N5ADQ1_9BILA</name>
<sequence>MSEAPLAKRAKREEVNSPVVHVRNLNPLATEADLVEALSHFGCVSYVFCIPKKRMALVEFEEASDAQNCVEYASGHAIYVAGDEAQFAYSISKKVQRYGLESAEPNHVLILTVYKAFYPINVKVIHQICSPYGNVKRIVIIRRILLQSLVEFDTVEEARTAKRAINGADIYTGCCTIKAEFAKPDVVNVQSNTMDAWDFTNTLEISPNKFHSGVDNNLICNDFGVVNGPVIMVYGIDQIHFNCLKLFNLFCLYGNCEKVKFMRRKVNTAMVQMGSVMQAYVAISNIHGLEVFGCKLSLEGSKQMEIHMTNKFTLPDGTNSLEDYTNSRNQRYSSHEAAAKNRIVAPVKMLHWFNAPPEVTESAVAQVFNGMVSEVPVNIMKFNTKNDSRSSKGICVFDSLRGAAEAVMLVNHTPMASSTSKYPYIFKLTFAGKHNLFSA</sequence>
<proteinExistence type="predicted"/>
<dbReference type="SUPFAM" id="SSF54928">
    <property type="entry name" value="RNA-binding domain, RBD"/>
    <property type="match status" value="3"/>
</dbReference>
<dbReference type="InterPro" id="IPR035979">
    <property type="entry name" value="RBD_domain_sf"/>
</dbReference>
<protein>
    <submittedName>
        <fullName evidence="6">RRM domain-containing protein</fullName>
    </submittedName>
</protein>
<dbReference type="Gene3D" id="3.30.70.330">
    <property type="match status" value="4"/>
</dbReference>
<keyword evidence="5" id="KW-1185">Reference proteome</keyword>
<reference evidence="6" key="1">
    <citation type="submission" date="2017-02" db="UniProtKB">
        <authorList>
            <consortium name="WormBaseParasite"/>
        </authorList>
    </citation>
    <scope>IDENTIFICATION</scope>
</reference>
<dbReference type="Pfam" id="PF22976">
    <property type="entry name" value="RRM_10"/>
    <property type="match status" value="1"/>
</dbReference>
<dbReference type="Pfam" id="PF13893">
    <property type="entry name" value="RRM_5"/>
    <property type="match status" value="1"/>
</dbReference>
<dbReference type="InterPro" id="IPR055204">
    <property type="entry name" value="HNRNPL_RRM"/>
</dbReference>
<organism evidence="5 6">
    <name type="scientific">Syphacia muris</name>
    <dbReference type="NCBI Taxonomy" id="451379"/>
    <lineage>
        <taxon>Eukaryota</taxon>
        <taxon>Metazoa</taxon>
        <taxon>Ecdysozoa</taxon>
        <taxon>Nematoda</taxon>
        <taxon>Chromadorea</taxon>
        <taxon>Rhabditida</taxon>
        <taxon>Spirurina</taxon>
        <taxon>Oxyuridomorpha</taxon>
        <taxon>Oxyuroidea</taxon>
        <taxon>Oxyuridae</taxon>
        <taxon>Syphacia</taxon>
    </lineage>
</organism>
<dbReference type="Proteomes" id="UP000046393">
    <property type="component" value="Unplaced"/>
</dbReference>
<evidence type="ECO:0000259" key="4">
    <source>
        <dbReference type="PROSITE" id="PS50102"/>
    </source>
</evidence>
<dbReference type="STRING" id="451379.A0A0N5ADQ1"/>
<dbReference type="InterPro" id="IPR000504">
    <property type="entry name" value="RRM_dom"/>
</dbReference>
<dbReference type="Pfam" id="PF11835">
    <property type="entry name" value="RRM_8"/>
    <property type="match status" value="1"/>
</dbReference>
<dbReference type="SMART" id="SM00360">
    <property type="entry name" value="RRM"/>
    <property type="match status" value="3"/>
</dbReference>
<evidence type="ECO:0000313" key="6">
    <source>
        <dbReference type="WBParaSite" id="SMUV_0000231801-mRNA-1"/>
    </source>
</evidence>
<dbReference type="InterPro" id="IPR021790">
    <property type="entry name" value="PTBP1-like_RRM2"/>
</dbReference>
<dbReference type="PROSITE" id="PS50102">
    <property type="entry name" value="RRM"/>
    <property type="match status" value="1"/>
</dbReference>
<evidence type="ECO:0000313" key="5">
    <source>
        <dbReference type="Proteomes" id="UP000046393"/>
    </source>
</evidence>
<keyword evidence="2 3" id="KW-0694">RNA-binding</keyword>
<evidence type="ECO:0000256" key="3">
    <source>
        <dbReference type="PROSITE-ProRule" id="PRU00176"/>
    </source>
</evidence>
<dbReference type="GO" id="GO:0003723">
    <property type="term" value="F:RNA binding"/>
    <property type="evidence" value="ECO:0007669"/>
    <property type="project" value="UniProtKB-UniRule"/>
</dbReference>
<dbReference type="PANTHER" id="PTHR15592">
    <property type="entry name" value="MATRIN 3/NUCLEAR PROTEIN 220-RELATED"/>
    <property type="match status" value="1"/>
</dbReference>
<keyword evidence="1" id="KW-0677">Repeat</keyword>
<feature type="domain" description="RRM" evidence="4">
    <location>
        <begin position="18"/>
        <end position="92"/>
    </location>
</feature>
<dbReference type="InterPro" id="IPR012677">
    <property type="entry name" value="Nucleotide-bd_a/b_plait_sf"/>
</dbReference>
<dbReference type="WBParaSite" id="SMUV_0000231801-mRNA-1">
    <property type="protein sequence ID" value="SMUV_0000231801-mRNA-1"/>
    <property type="gene ID" value="SMUV_0000231801"/>
</dbReference>
<accession>A0A0N5ADQ1</accession>
<dbReference type="CDD" id="cd12424">
    <property type="entry name" value="RRM3_hnRNPL_like"/>
    <property type="match status" value="1"/>
</dbReference>
<dbReference type="AlphaFoldDB" id="A0A0N5ADQ1"/>